<gene>
    <name evidence="8" type="primary">ybey</name>
</gene>
<dbReference type="HAMAP" id="MF_00009">
    <property type="entry name" value="Endoribonucl_YbeY"/>
    <property type="match status" value="1"/>
</dbReference>
<dbReference type="KEGG" id="sfm:108930143"/>
<evidence type="ECO:0000256" key="2">
    <source>
        <dbReference type="ARBA" id="ARBA00010875"/>
    </source>
</evidence>
<protein>
    <submittedName>
        <fullName evidence="8">YbeY metalloendoribonuclease</fullName>
    </submittedName>
</protein>
<evidence type="ECO:0000256" key="7">
    <source>
        <dbReference type="ARBA" id="ARBA00022833"/>
    </source>
</evidence>
<keyword evidence="5" id="KW-0255">Endonuclease</keyword>
<dbReference type="Gene3D" id="3.40.390.30">
    <property type="entry name" value="Metalloproteases ('zincins'), catalytic domain"/>
    <property type="match status" value="1"/>
</dbReference>
<dbReference type="SUPFAM" id="SSF55486">
    <property type="entry name" value="Metalloproteases ('zincins'), catalytic domain"/>
    <property type="match status" value="1"/>
</dbReference>
<keyword evidence="7" id="KW-0862">Zinc</keyword>
<dbReference type="NCBIfam" id="TIGR00043">
    <property type="entry name" value="rRNA maturation RNase YbeY"/>
    <property type="match status" value="1"/>
</dbReference>
<dbReference type="PANTHER" id="PTHR46986">
    <property type="entry name" value="ENDORIBONUCLEASE YBEY, CHLOROPLASTIC"/>
    <property type="match status" value="1"/>
</dbReference>
<evidence type="ECO:0000256" key="3">
    <source>
        <dbReference type="ARBA" id="ARBA00022722"/>
    </source>
</evidence>
<dbReference type="AlphaFoldDB" id="A0A8C9S2S5"/>
<keyword evidence="3" id="KW-0540">Nuclease</keyword>
<keyword evidence="9" id="KW-1185">Reference proteome</keyword>
<dbReference type="InterPro" id="IPR023091">
    <property type="entry name" value="MetalPrtase_cat_dom_sf_prd"/>
</dbReference>
<reference evidence="8 9" key="1">
    <citation type="submission" date="2019-04" db="EMBL/GenBank/DDBJ databases">
        <authorList>
            <consortium name="Wellcome Sanger Institute Data Sharing"/>
        </authorList>
    </citation>
    <scope>NUCLEOTIDE SEQUENCE [LARGE SCALE GENOMIC DNA]</scope>
</reference>
<dbReference type="Pfam" id="PF02130">
    <property type="entry name" value="YbeY"/>
    <property type="match status" value="1"/>
</dbReference>
<comment type="cofactor">
    <cofactor evidence="1">
        <name>Zn(2+)</name>
        <dbReference type="ChEBI" id="CHEBI:29105"/>
    </cofactor>
</comment>
<dbReference type="Ensembl" id="ENSSFOT00015026500.2">
    <property type="protein sequence ID" value="ENSSFOP00015026206.1"/>
    <property type="gene ID" value="ENSSFOG00015016861.2"/>
</dbReference>
<dbReference type="PROSITE" id="PS01306">
    <property type="entry name" value="UPF0054"/>
    <property type="match status" value="1"/>
</dbReference>
<evidence type="ECO:0000313" key="8">
    <source>
        <dbReference type="Ensembl" id="ENSSFOP00015026206.1"/>
    </source>
</evidence>
<dbReference type="CTD" id="54059"/>
<dbReference type="GO" id="GO:0046872">
    <property type="term" value="F:metal ion binding"/>
    <property type="evidence" value="ECO:0007669"/>
    <property type="project" value="UniProtKB-KW"/>
</dbReference>
<evidence type="ECO:0000256" key="1">
    <source>
        <dbReference type="ARBA" id="ARBA00001947"/>
    </source>
</evidence>
<evidence type="ECO:0000256" key="6">
    <source>
        <dbReference type="ARBA" id="ARBA00022801"/>
    </source>
</evidence>
<dbReference type="GO" id="GO:0006364">
    <property type="term" value="P:rRNA processing"/>
    <property type="evidence" value="ECO:0007669"/>
    <property type="project" value="InterPro"/>
</dbReference>
<evidence type="ECO:0000256" key="5">
    <source>
        <dbReference type="ARBA" id="ARBA00022759"/>
    </source>
</evidence>
<dbReference type="GO" id="GO:0004519">
    <property type="term" value="F:endonuclease activity"/>
    <property type="evidence" value="ECO:0007669"/>
    <property type="project" value="UniProtKB-KW"/>
</dbReference>
<reference evidence="8" key="3">
    <citation type="submission" date="2025-09" db="UniProtKB">
        <authorList>
            <consortium name="Ensembl"/>
        </authorList>
    </citation>
    <scope>IDENTIFICATION</scope>
</reference>
<comment type="similarity">
    <text evidence="2">Belongs to the endoribonuclease YbeY family.</text>
</comment>
<sequence>MSLVVRNLQRAVPLRRARLRRDVELLRRIAGIERFDLGLACVDNRRMQRLNAAYRRTDEPTDVLSFPFYEGPRLEAGKLSSMSRELPRDELNLGDVVLGVQYIMDMVMAPCVESSREDFYGALTVITLHGICHLLGYRHDTHEQWTEMFQKEKYILSEFNRLTGGQLEPLTGRDAS</sequence>
<dbReference type="InterPro" id="IPR002036">
    <property type="entry name" value="YbeY"/>
</dbReference>
<dbReference type="OrthoDB" id="27226at2759"/>
<keyword evidence="6" id="KW-0378">Hydrolase</keyword>
<dbReference type="GO" id="GO:0004222">
    <property type="term" value="F:metalloendopeptidase activity"/>
    <property type="evidence" value="ECO:0007669"/>
    <property type="project" value="InterPro"/>
</dbReference>
<reference evidence="8" key="2">
    <citation type="submission" date="2025-08" db="UniProtKB">
        <authorList>
            <consortium name="Ensembl"/>
        </authorList>
    </citation>
    <scope>IDENTIFICATION</scope>
</reference>
<accession>A0A8C9S2S5</accession>
<dbReference type="RefSeq" id="XP_018600753.1">
    <property type="nucleotide sequence ID" value="XM_018745237.1"/>
</dbReference>
<evidence type="ECO:0000313" key="9">
    <source>
        <dbReference type="Proteomes" id="UP000694397"/>
    </source>
</evidence>
<proteinExistence type="inferred from homology"/>
<dbReference type="PANTHER" id="PTHR46986:SF1">
    <property type="entry name" value="ENDORIBONUCLEASE YBEY, CHLOROPLASTIC"/>
    <property type="match status" value="1"/>
</dbReference>
<evidence type="ECO:0000256" key="4">
    <source>
        <dbReference type="ARBA" id="ARBA00022723"/>
    </source>
</evidence>
<dbReference type="Proteomes" id="UP000694397">
    <property type="component" value="Chromosome 12"/>
</dbReference>
<dbReference type="GeneTree" id="ENSGT00950000183170"/>
<dbReference type="GeneID" id="108930143"/>
<name>A0A8C9S2S5_SCLFO</name>
<dbReference type="InterPro" id="IPR020549">
    <property type="entry name" value="YbeY_CS"/>
</dbReference>
<keyword evidence="4" id="KW-0479">Metal-binding</keyword>
<organism evidence="8 9">
    <name type="scientific">Scleropages formosus</name>
    <name type="common">Asian bonytongue</name>
    <name type="synonym">Osteoglossum formosum</name>
    <dbReference type="NCBI Taxonomy" id="113540"/>
    <lineage>
        <taxon>Eukaryota</taxon>
        <taxon>Metazoa</taxon>
        <taxon>Chordata</taxon>
        <taxon>Craniata</taxon>
        <taxon>Vertebrata</taxon>
        <taxon>Euteleostomi</taxon>
        <taxon>Actinopterygii</taxon>
        <taxon>Neopterygii</taxon>
        <taxon>Teleostei</taxon>
        <taxon>Osteoglossocephala</taxon>
        <taxon>Osteoglossomorpha</taxon>
        <taxon>Osteoglossiformes</taxon>
        <taxon>Osteoglossidae</taxon>
        <taxon>Scleropages</taxon>
    </lineage>
</organism>